<dbReference type="EMBL" id="CAADFO010000099">
    <property type="protein sequence ID" value="VFK31979.1"/>
    <property type="molecule type" value="Genomic_DNA"/>
</dbReference>
<reference evidence="3" key="1">
    <citation type="submission" date="2019-02" db="EMBL/GenBank/DDBJ databases">
        <authorList>
            <person name="Gruber-Vodicka R. H."/>
            <person name="Seah K. B. B."/>
        </authorList>
    </citation>
    <scope>NUCLEOTIDE SEQUENCE</scope>
    <source>
        <strain evidence="1">BECK_BZ197</strain>
        <strain evidence="3">BECK_BZ198</strain>
        <strain evidence="2">BECK_BZ199</strain>
    </source>
</reference>
<evidence type="ECO:0000313" key="1">
    <source>
        <dbReference type="EMBL" id="VFK31979.1"/>
    </source>
</evidence>
<evidence type="ECO:0000313" key="3">
    <source>
        <dbReference type="EMBL" id="VFK77142.1"/>
    </source>
</evidence>
<evidence type="ECO:0000313" key="2">
    <source>
        <dbReference type="EMBL" id="VFK35064.1"/>
    </source>
</evidence>
<accession>A0A451BFV1</accession>
<dbReference type="AlphaFoldDB" id="A0A451BFV1"/>
<protein>
    <submittedName>
        <fullName evidence="3">Uncharacterized protein</fullName>
    </submittedName>
</protein>
<gene>
    <name evidence="1" type="ORF">BECKMB1821G_GA0114241_10994</name>
    <name evidence="3" type="ORF">BECKMB1821H_GA0114242_11034</name>
    <name evidence="2" type="ORF">BECKMB1821I_GA0114274_10984</name>
</gene>
<name>A0A451BFV1_9GAMM</name>
<dbReference type="EMBL" id="CAADFQ010000098">
    <property type="protein sequence ID" value="VFK35064.1"/>
    <property type="molecule type" value="Genomic_DNA"/>
</dbReference>
<organism evidence="3">
    <name type="scientific">Candidatus Kentrum sp. MB</name>
    <dbReference type="NCBI Taxonomy" id="2138164"/>
    <lineage>
        <taxon>Bacteria</taxon>
        <taxon>Pseudomonadati</taxon>
        <taxon>Pseudomonadota</taxon>
        <taxon>Gammaproteobacteria</taxon>
        <taxon>Candidatus Kentrum</taxon>
    </lineage>
</organism>
<proteinExistence type="predicted"/>
<dbReference type="EMBL" id="CAADGH010000103">
    <property type="protein sequence ID" value="VFK77142.1"/>
    <property type="molecule type" value="Genomic_DNA"/>
</dbReference>
<sequence>MITGKPETAPLRKERSFLPLIFIPIFFLLAGTTRTFSSDSSEPNFPMGTFENILSSIPGDLKNHTVPPLPRHLGYRALAQQKGKLPFFLLCQGRLHGFSDEIRITLLIQKPP</sequence>